<accession>A0A165ZNK5</accession>
<reference evidence="2 3" key="1">
    <citation type="journal article" date="2016" name="Mol. Biol. Evol.">
        <title>Comparative Genomics of Early-Diverging Mushroom-Forming Fungi Provides Insights into the Origins of Lignocellulose Decay Capabilities.</title>
        <authorList>
            <person name="Nagy L.G."/>
            <person name="Riley R."/>
            <person name="Tritt A."/>
            <person name="Adam C."/>
            <person name="Daum C."/>
            <person name="Floudas D."/>
            <person name="Sun H."/>
            <person name="Yadav J.S."/>
            <person name="Pangilinan J."/>
            <person name="Larsson K.H."/>
            <person name="Matsuura K."/>
            <person name="Barry K."/>
            <person name="Labutti K."/>
            <person name="Kuo R."/>
            <person name="Ohm R.A."/>
            <person name="Bhattacharya S.S."/>
            <person name="Shirouzu T."/>
            <person name="Yoshinaga Y."/>
            <person name="Martin F.M."/>
            <person name="Grigoriev I.V."/>
            <person name="Hibbett D.S."/>
        </authorList>
    </citation>
    <scope>NUCLEOTIDE SEQUENCE [LARGE SCALE GENOMIC DNA]</scope>
    <source>
        <strain evidence="2 3">CBS 109695</strain>
    </source>
</reference>
<sequence>MAFLSWDLLRSARLWTLIAIVSWIIPLVSIFTPRSLGVRSNTDSIDATCTVPSVELQNTEALFQTGVFVDKADRYDDGAPNLPTSNPCHSSNCTYTISDRAPAAQCNQTVPDSSAFWLGALDIYWNAKPSGATWDPTNSGIRGQIAIEYNSEENIQQANGVGTSFACALFNTTYQIEVQWSGDSSTACINSIEYGGVYLFGAMPGEFSALNTAKDRETTNFEAIKNTIYSQMNESLVLLQHAFYFTTPDSVDVIYTSLAANNSIQEGLEWVSDLVTAVEQVFQNTTHSLLAFDFGTTADVSCLLTKSGLVFSYNPQMLWLAYGINLAVSVLCLAAGAIAAKGNQFGGDAGFGAFLDSTRHSELNVQDIDETAKLRYGRLSSHGEQWGFMVGG</sequence>
<keyword evidence="1" id="KW-0472">Membrane</keyword>
<evidence type="ECO:0000313" key="2">
    <source>
        <dbReference type="EMBL" id="KZP10758.1"/>
    </source>
</evidence>
<keyword evidence="1" id="KW-0812">Transmembrane</keyword>
<name>A0A165ZNK5_9AGAM</name>
<dbReference type="EMBL" id="KV417674">
    <property type="protein sequence ID" value="KZP10758.1"/>
    <property type="molecule type" value="Genomic_DNA"/>
</dbReference>
<feature type="transmembrane region" description="Helical" evidence="1">
    <location>
        <begin position="12"/>
        <end position="31"/>
    </location>
</feature>
<keyword evidence="1" id="KW-1133">Transmembrane helix</keyword>
<evidence type="ECO:0000256" key="1">
    <source>
        <dbReference type="SAM" id="Phobius"/>
    </source>
</evidence>
<protein>
    <submittedName>
        <fullName evidence="2">Uncharacterized protein</fullName>
    </submittedName>
</protein>
<evidence type="ECO:0000313" key="3">
    <source>
        <dbReference type="Proteomes" id="UP000076532"/>
    </source>
</evidence>
<organism evidence="2 3">
    <name type="scientific">Athelia psychrophila</name>
    <dbReference type="NCBI Taxonomy" id="1759441"/>
    <lineage>
        <taxon>Eukaryota</taxon>
        <taxon>Fungi</taxon>
        <taxon>Dikarya</taxon>
        <taxon>Basidiomycota</taxon>
        <taxon>Agaricomycotina</taxon>
        <taxon>Agaricomycetes</taxon>
        <taxon>Agaricomycetidae</taxon>
        <taxon>Atheliales</taxon>
        <taxon>Atheliaceae</taxon>
        <taxon>Athelia</taxon>
    </lineage>
</organism>
<dbReference type="AlphaFoldDB" id="A0A165ZNK5"/>
<keyword evidence="3" id="KW-1185">Reference proteome</keyword>
<gene>
    <name evidence="2" type="ORF">FIBSPDRAFT_937869</name>
</gene>
<dbReference type="STRING" id="436010.A0A165ZNK5"/>
<dbReference type="Proteomes" id="UP000076532">
    <property type="component" value="Unassembled WGS sequence"/>
</dbReference>
<feature type="transmembrane region" description="Helical" evidence="1">
    <location>
        <begin position="319"/>
        <end position="340"/>
    </location>
</feature>
<proteinExistence type="predicted"/>
<dbReference type="OrthoDB" id="3198553at2759"/>